<dbReference type="InterPro" id="IPR000595">
    <property type="entry name" value="cNMP-bd_dom"/>
</dbReference>
<feature type="domain" description="Cyclic nucleotide-binding" evidence="1">
    <location>
        <begin position="16"/>
        <end position="61"/>
    </location>
</feature>
<name>A0ABV9PAP4_9FLAO</name>
<protein>
    <submittedName>
        <fullName evidence="2">Crp/Fnr family transcriptional regulator</fullName>
    </submittedName>
</protein>
<dbReference type="EMBL" id="JBHSGV010000003">
    <property type="protein sequence ID" value="MFC4747244.1"/>
    <property type="molecule type" value="Genomic_DNA"/>
</dbReference>
<dbReference type="Pfam" id="PF00027">
    <property type="entry name" value="cNMP_binding"/>
    <property type="match status" value="1"/>
</dbReference>
<proteinExistence type="predicted"/>
<gene>
    <name evidence="2" type="ORF">ACFO5S_07295</name>
</gene>
<evidence type="ECO:0000259" key="1">
    <source>
        <dbReference type="PROSITE" id="PS50042"/>
    </source>
</evidence>
<keyword evidence="3" id="KW-1185">Reference proteome</keyword>
<accession>A0ABV9PAP4</accession>
<dbReference type="Proteomes" id="UP001595935">
    <property type="component" value="Unassembled WGS sequence"/>
</dbReference>
<dbReference type="Gene3D" id="2.60.120.10">
    <property type="entry name" value="Jelly Rolls"/>
    <property type="match status" value="1"/>
</dbReference>
<organism evidence="2 3">
    <name type="scientific">Flavobacterium branchiicola</name>
    <dbReference type="NCBI Taxonomy" id="1114875"/>
    <lineage>
        <taxon>Bacteria</taxon>
        <taxon>Pseudomonadati</taxon>
        <taxon>Bacteroidota</taxon>
        <taxon>Flavobacteriia</taxon>
        <taxon>Flavobacteriales</taxon>
        <taxon>Flavobacteriaceae</taxon>
        <taxon>Flavobacterium</taxon>
    </lineage>
</organism>
<evidence type="ECO:0000313" key="2">
    <source>
        <dbReference type="EMBL" id="MFC4747244.1"/>
    </source>
</evidence>
<comment type="caution">
    <text evidence="2">The sequence shown here is derived from an EMBL/GenBank/DDBJ whole genome shotgun (WGS) entry which is preliminary data.</text>
</comment>
<dbReference type="RefSeq" id="WP_213257658.1">
    <property type="nucleotide sequence ID" value="NZ_JAGYWA010000003.1"/>
</dbReference>
<dbReference type="PROSITE" id="PS50042">
    <property type="entry name" value="CNMP_BINDING_3"/>
    <property type="match status" value="1"/>
</dbReference>
<dbReference type="InterPro" id="IPR014710">
    <property type="entry name" value="RmlC-like_jellyroll"/>
</dbReference>
<dbReference type="CDD" id="cd00038">
    <property type="entry name" value="CAP_ED"/>
    <property type="match status" value="1"/>
</dbReference>
<dbReference type="InterPro" id="IPR018490">
    <property type="entry name" value="cNMP-bd_dom_sf"/>
</dbReference>
<sequence length="192" mass="22417">MNPTTEFQAFYKHISKFSPVTEKEFENILFYFSEVTFKKGDTLVKPGEKVQHTYWVIKGLIVSNYIDNAGKEHIIQFANEGCWITDQQAFYNQSTAIFDLVCLEPTTAISISFENREKLCAAIPKMEHFFRKKANDSFIKQQKRLLTYMSNDATERFNLLLKEYPDLIQRISKKKLASYLGVSRETLSRLKN</sequence>
<evidence type="ECO:0000313" key="3">
    <source>
        <dbReference type="Proteomes" id="UP001595935"/>
    </source>
</evidence>
<dbReference type="SUPFAM" id="SSF51206">
    <property type="entry name" value="cAMP-binding domain-like"/>
    <property type="match status" value="1"/>
</dbReference>
<reference evidence="3" key="1">
    <citation type="journal article" date="2019" name="Int. J. Syst. Evol. Microbiol.">
        <title>The Global Catalogue of Microorganisms (GCM) 10K type strain sequencing project: providing services to taxonomists for standard genome sequencing and annotation.</title>
        <authorList>
            <consortium name="The Broad Institute Genomics Platform"/>
            <consortium name="The Broad Institute Genome Sequencing Center for Infectious Disease"/>
            <person name="Wu L."/>
            <person name="Ma J."/>
        </authorList>
    </citation>
    <scope>NUCLEOTIDE SEQUENCE [LARGE SCALE GENOMIC DNA]</scope>
    <source>
        <strain evidence="3">WYCCWR 13023</strain>
    </source>
</reference>